<dbReference type="Gene3D" id="2.10.109.10">
    <property type="entry name" value="Umud Fragment, subunit A"/>
    <property type="match status" value="1"/>
</dbReference>
<dbReference type="InterPro" id="IPR036286">
    <property type="entry name" value="LexA/Signal_pep-like_sf"/>
</dbReference>
<dbReference type="Proteomes" id="UP000199306">
    <property type="component" value="Unassembled WGS sequence"/>
</dbReference>
<name>A0A1I5UPU7_9BACT</name>
<protein>
    <recommendedName>
        <fullName evidence="3">Peptidase S24/S26A/S26B/S26C domain-containing protein</fullName>
    </recommendedName>
</protein>
<gene>
    <name evidence="1" type="ORF">SAMN04515674_1083</name>
</gene>
<evidence type="ECO:0000313" key="1">
    <source>
        <dbReference type="EMBL" id="SFP97303.1"/>
    </source>
</evidence>
<evidence type="ECO:0000313" key="2">
    <source>
        <dbReference type="Proteomes" id="UP000199306"/>
    </source>
</evidence>
<dbReference type="AlphaFoldDB" id="A0A1I5UPU7"/>
<reference evidence="1 2" key="1">
    <citation type="submission" date="2016-10" db="EMBL/GenBank/DDBJ databases">
        <authorList>
            <person name="de Groot N.N."/>
        </authorList>
    </citation>
    <scope>NUCLEOTIDE SEQUENCE [LARGE SCALE GENOMIC DNA]</scope>
    <source>
        <strain evidence="2">E92,LMG 26720,CCM 7988</strain>
    </source>
</reference>
<dbReference type="STRING" id="1079859.SAMN04515674_1083"/>
<dbReference type="OrthoDB" id="3831186at2"/>
<organism evidence="1 2">
    <name type="scientific">Pseudarcicella hirudinis</name>
    <dbReference type="NCBI Taxonomy" id="1079859"/>
    <lineage>
        <taxon>Bacteria</taxon>
        <taxon>Pseudomonadati</taxon>
        <taxon>Bacteroidota</taxon>
        <taxon>Cytophagia</taxon>
        <taxon>Cytophagales</taxon>
        <taxon>Flectobacillaceae</taxon>
        <taxon>Pseudarcicella</taxon>
    </lineage>
</organism>
<keyword evidence="2" id="KW-1185">Reference proteome</keyword>
<evidence type="ECO:0008006" key="3">
    <source>
        <dbReference type="Google" id="ProtNLM"/>
    </source>
</evidence>
<proteinExistence type="predicted"/>
<dbReference type="SUPFAM" id="SSF51306">
    <property type="entry name" value="LexA/Signal peptidase"/>
    <property type="match status" value="1"/>
</dbReference>
<accession>A0A1I5UPU7</accession>
<dbReference type="EMBL" id="FOXH01000008">
    <property type="protein sequence ID" value="SFP97303.1"/>
    <property type="molecule type" value="Genomic_DNA"/>
</dbReference>
<dbReference type="RefSeq" id="WP_092017852.1">
    <property type="nucleotide sequence ID" value="NZ_FOXH01000008.1"/>
</dbReference>
<sequence length="272" mass="31269">MDSPLQRIKQYIDYKGVTVAQLERSIGMSNGSFASQLKNNKSIGSDKIENILRFFPDLNPAWVFLGTGEMTNSTHETSQLEKKQLPDNKFFNAESIGILKDTSDDSYVSKNGMIFFEIGNGKLQMLMPLVESYAYAGYLQGFNEVEYLDELPKFSIIVDKYYKGIYRAFQVRGESMFDGTIQSICSGEVAVGRHISKDYWKSKFHLHQWEDYIIVHNEGIIIKRIIRHDVENGIIVCHSLNPDKDIYPDVEINLSDCLEIYNVIQTTRTRQF</sequence>